<feature type="domain" description="HTH araC/xylS-type" evidence="4">
    <location>
        <begin position="217"/>
        <end position="315"/>
    </location>
</feature>
<dbReference type="PATRIC" id="fig|1379870.5.peg.1813"/>
<dbReference type="Pfam" id="PF12833">
    <property type="entry name" value="HTH_18"/>
    <property type="match status" value="1"/>
</dbReference>
<dbReference type="InterPro" id="IPR018060">
    <property type="entry name" value="HTH_AraC"/>
</dbReference>
<dbReference type="PANTHER" id="PTHR47893">
    <property type="entry name" value="REGULATORY PROTEIN PCHR"/>
    <property type="match status" value="1"/>
</dbReference>
<dbReference type="InterPro" id="IPR053142">
    <property type="entry name" value="PchR_regulatory_protein"/>
</dbReference>
<dbReference type="RefSeq" id="WP_046573380.1">
    <property type="nucleotide sequence ID" value="NZ_CP010429.1"/>
</dbReference>
<evidence type="ECO:0000313" key="5">
    <source>
        <dbReference type="EMBL" id="AKD54901.1"/>
    </source>
</evidence>
<name>A0A0E3V6X1_9BACT</name>
<dbReference type="EMBL" id="CP010429">
    <property type="protein sequence ID" value="AKD54901.1"/>
    <property type="molecule type" value="Genomic_DNA"/>
</dbReference>
<dbReference type="AlphaFoldDB" id="A0A0E3V6X1"/>
<dbReference type="InterPro" id="IPR009057">
    <property type="entry name" value="Homeodomain-like_sf"/>
</dbReference>
<dbReference type="GO" id="GO:0003700">
    <property type="term" value="F:DNA-binding transcription factor activity"/>
    <property type="evidence" value="ECO:0007669"/>
    <property type="project" value="InterPro"/>
</dbReference>
<dbReference type="Proteomes" id="UP000033054">
    <property type="component" value="Chromosome"/>
</dbReference>
<dbReference type="PROSITE" id="PS01124">
    <property type="entry name" value="HTH_ARAC_FAMILY_2"/>
    <property type="match status" value="1"/>
</dbReference>
<gene>
    <name evidence="5" type="ORF">SD10_08310</name>
</gene>
<dbReference type="KEGG" id="srd:SD10_08310"/>
<evidence type="ECO:0000256" key="2">
    <source>
        <dbReference type="ARBA" id="ARBA00023125"/>
    </source>
</evidence>
<dbReference type="InterPro" id="IPR018062">
    <property type="entry name" value="HTH_AraC-typ_CS"/>
</dbReference>
<evidence type="ECO:0000259" key="4">
    <source>
        <dbReference type="PROSITE" id="PS01124"/>
    </source>
</evidence>
<protein>
    <recommendedName>
        <fullName evidence="4">HTH araC/xylS-type domain-containing protein</fullName>
    </recommendedName>
</protein>
<dbReference type="Gene3D" id="1.10.10.60">
    <property type="entry name" value="Homeodomain-like"/>
    <property type="match status" value="2"/>
</dbReference>
<keyword evidence="3" id="KW-0804">Transcription</keyword>
<evidence type="ECO:0000256" key="3">
    <source>
        <dbReference type="ARBA" id="ARBA00023163"/>
    </source>
</evidence>
<proteinExistence type="predicted"/>
<keyword evidence="6" id="KW-1185">Reference proteome</keyword>
<keyword evidence="1" id="KW-0805">Transcription regulation</keyword>
<dbReference type="GO" id="GO:0043565">
    <property type="term" value="F:sequence-specific DNA binding"/>
    <property type="evidence" value="ECO:0007669"/>
    <property type="project" value="InterPro"/>
</dbReference>
<organism evidence="5 6">
    <name type="scientific">Spirosoma radiotolerans</name>
    <dbReference type="NCBI Taxonomy" id="1379870"/>
    <lineage>
        <taxon>Bacteria</taxon>
        <taxon>Pseudomonadati</taxon>
        <taxon>Bacteroidota</taxon>
        <taxon>Cytophagia</taxon>
        <taxon>Cytophagales</taxon>
        <taxon>Cytophagaceae</taxon>
        <taxon>Spirosoma</taxon>
    </lineage>
</organism>
<dbReference type="HOGENOM" id="CLU_052345_5_0_10"/>
<reference evidence="5 6" key="1">
    <citation type="journal article" date="2014" name="Curr. Microbiol.">
        <title>Spirosoma radiotolerans sp. nov., a gamma-radiation-resistant bacterium isolated from gamma ray-irradiated soil.</title>
        <authorList>
            <person name="Lee J.J."/>
            <person name="Srinivasan S."/>
            <person name="Lim S."/>
            <person name="Joe M."/>
            <person name="Im S."/>
            <person name="Bae S.I."/>
            <person name="Park K.R."/>
            <person name="Han J.H."/>
            <person name="Park S.H."/>
            <person name="Joo B.M."/>
            <person name="Park S.J."/>
            <person name="Kim M.K."/>
        </authorList>
    </citation>
    <scope>NUCLEOTIDE SEQUENCE [LARGE SCALE GENOMIC DNA]</scope>
    <source>
        <strain evidence="5 6">DG5A</strain>
    </source>
</reference>
<dbReference type="InterPro" id="IPR020449">
    <property type="entry name" value="Tscrpt_reg_AraC-type_HTH"/>
</dbReference>
<sequence>MIQHDHPQQFLQFVDKIGYDIGPDTAENLTMYAQKSFDFFPELAMFTASYLVKKTFTRQTTAPKFINRSICFFFKNMISDDDAGIGERSRLSPDDKPFIRVFPSTHTYTSLFKENSRVVIVAVLVQADYLKSFLGDDADQFQFLLDTPTDFLLEEVMTDDMISTLNSIARKEPPGLLPAYYYRLKAMELLFYLFQRLSKREKTVQQTFSEQDIVSIYKVRDQLVSCLAKPSSISELTRVAGMNALKMRTLFKQVFGQGIYDYYQHVRMQEAARLLRIPNHSVAEVGSQLGYENLSHFSRVFEKHIGQKPKKFSTSAR</sequence>
<dbReference type="STRING" id="1379870.SD10_08310"/>
<dbReference type="SMART" id="SM00342">
    <property type="entry name" value="HTH_ARAC"/>
    <property type="match status" value="1"/>
</dbReference>
<dbReference type="PRINTS" id="PR00032">
    <property type="entry name" value="HTHARAC"/>
</dbReference>
<evidence type="ECO:0000313" key="6">
    <source>
        <dbReference type="Proteomes" id="UP000033054"/>
    </source>
</evidence>
<dbReference type="PROSITE" id="PS00041">
    <property type="entry name" value="HTH_ARAC_FAMILY_1"/>
    <property type="match status" value="1"/>
</dbReference>
<dbReference type="OrthoDB" id="1156172at2"/>
<evidence type="ECO:0000256" key="1">
    <source>
        <dbReference type="ARBA" id="ARBA00023015"/>
    </source>
</evidence>
<keyword evidence="2" id="KW-0238">DNA-binding</keyword>
<dbReference type="PANTHER" id="PTHR47893:SF1">
    <property type="entry name" value="REGULATORY PROTEIN PCHR"/>
    <property type="match status" value="1"/>
</dbReference>
<accession>A0A0E3V6X1</accession>
<dbReference type="SUPFAM" id="SSF46689">
    <property type="entry name" value="Homeodomain-like"/>
    <property type="match status" value="1"/>
</dbReference>